<gene>
    <name evidence="7" type="ORF">Cyrtocomes_01139</name>
</gene>
<evidence type="ECO:0000256" key="3">
    <source>
        <dbReference type="ARBA" id="ARBA00022741"/>
    </source>
</evidence>
<dbReference type="PROSITE" id="PS00211">
    <property type="entry name" value="ABC_TRANSPORTER_1"/>
    <property type="match status" value="1"/>
</dbReference>
<dbReference type="GO" id="GO:0005524">
    <property type="term" value="F:ATP binding"/>
    <property type="evidence" value="ECO:0007669"/>
    <property type="project" value="UniProtKB-KW"/>
</dbReference>
<dbReference type="InterPro" id="IPR003593">
    <property type="entry name" value="AAA+_ATPase"/>
</dbReference>
<evidence type="ECO:0000256" key="1">
    <source>
        <dbReference type="ARBA" id="ARBA00005417"/>
    </source>
</evidence>
<evidence type="ECO:0000259" key="6">
    <source>
        <dbReference type="PROSITE" id="PS50893"/>
    </source>
</evidence>
<dbReference type="PANTHER" id="PTHR43117">
    <property type="entry name" value="OSMOPROTECTANT IMPORT ATP-BINDING PROTEIN OSMV"/>
    <property type="match status" value="1"/>
</dbReference>
<name>A0ABU5LA22_9RICK</name>
<dbReference type="EMBL" id="JARGYT010000101">
    <property type="protein sequence ID" value="MDZ5762745.1"/>
    <property type="molecule type" value="Genomic_DNA"/>
</dbReference>
<evidence type="ECO:0000256" key="4">
    <source>
        <dbReference type="ARBA" id="ARBA00022840"/>
    </source>
</evidence>
<sequence>MLILDNISVKYGQDCNVLDNVNLELKSGEFSALVGSNGSGKSTLVKAISGEIYVNSGSILLDKADITSKPSLERSRFIARVFQNTHIGTVPFLSIKENMILASKRGINRGFRKASIEGDLLKEKLSELGMGLEKIDDKLVSSLSGGQRQALSVLMATLMPAKLLLLDEHTAALDPKAAKSVMEFTQNIVREHGITTFMITHNMEDIKMCDSIYSIENGKIVRL</sequence>
<keyword evidence="3" id="KW-0547">Nucleotide-binding</keyword>
<dbReference type="InterPro" id="IPR017871">
    <property type="entry name" value="ABC_transporter-like_CS"/>
</dbReference>
<dbReference type="SMART" id="SM00382">
    <property type="entry name" value="AAA"/>
    <property type="match status" value="1"/>
</dbReference>
<proteinExistence type="inferred from homology"/>
<evidence type="ECO:0000313" key="7">
    <source>
        <dbReference type="EMBL" id="MDZ5762745.1"/>
    </source>
</evidence>
<comment type="caution">
    <text evidence="7">The sequence shown here is derived from an EMBL/GenBank/DDBJ whole genome shotgun (WGS) entry which is preliminary data.</text>
</comment>
<comment type="function">
    <text evidence="5">Part of an ABC transporter complex. Transmembrane domains (TMD) form a pore in the inner membrane and the ATP-binding domain (NBD) is responsible for energy generation.</text>
</comment>
<dbReference type="Gene3D" id="3.40.50.300">
    <property type="entry name" value="P-loop containing nucleotide triphosphate hydrolases"/>
    <property type="match status" value="1"/>
</dbReference>
<dbReference type="SUPFAM" id="SSF52540">
    <property type="entry name" value="P-loop containing nucleoside triphosphate hydrolases"/>
    <property type="match status" value="1"/>
</dbReference>
<protein>
    <submittedName>
        <fullName evidence="7">ABC transporter ATP-binding protein</fullName>
    </submittedName>
</protein>
<dbReference type="InterPro" id="IPR027417">
    <property type="entry name" value="P-loop_NTPase"/>
</dbReference>
<organism evidence="7 8">
    <name type="scientific">Candidatus Cyrtobacter comes</name>
    <dbReference type="NCBI Taxonomy" id="675776"/>
    <lineage>
        <taxon>Bacteria</taxon>
        <taxon>Pseudomonadati</taxon>
        <taxon>Pseudomonadota</taxon>
        <taxon>Alphaproteobacteria</taxon>
        <taxon>Rickettsiales</taxon>
        <taxon>Candidatus Midichloriaceae</taxon>
        <taxon>Candidatus Cyrtobacter</taxon>
    </lineage>
</organism>
<dbReference type="RefSeq" id="WP_322498187.1">
    <property type="nucleotide sequence ID" value="NZ_JARGYT010000101.1"/>
</dbReference>
<dbReference type="InterPro" id="IPR003439">
    <property type="entry name" value="ABC_transporter-like_ATP-bd"/>
</dbReference>
<dbReference type="Pfam" id="PF00005">
    <property type="entry name" value="ABC_tran"/>
    <property type="match status" value="1"/>
</dbReference>
<evidence type="ECO:0000256" key="5">
    <source>
        <dbReference type="ARBA" id="ARBA00024725"/>
    </source>
</evidence>
<dbReference type="Proteomes" id="UP001293791">
    <property type="component" value="Unassembled WGS sequence"/>
</dbReference>
<comment type="similarity">
    <text evidence="1">Belongs to the ABC transporter superfamily.</text>
</comment>
<feature type="domain" description="ABC transporter" evidence="6">
    <location>
        <begin position="2"/>
        <end position="223"/>
    </location>
</feature>
<dbReference type="PANTHER" id="PTHR43117:SF4">
    <property type="entry name" value="OSMOPROTECTANT IMPORT ATP-BINDING PROTEIN OSMV"/>
    <property type="match status" value="1"/>
</dbReference>
<keyword evidence="4 7" id="KW-0067">ATP-binding</keyword>
<accession>A0ABU5LA22</accession>
<dbReference type="PROSITE" id="PS50893">
    <property type="entry name" value="ABC_TRANSPORTER_2"/>
    <property type="match status" value="1"/>
</dbReference>
<keyword evidence="8" id="KW-1185">Reference proteome</keyword>
<evidence type="ECO:0000313" key="8">
    <source>
        <dbReference type="Proteomes" id="UP001293791"/>
    </source>
</evidence>
<evidence type="ECO:0000256" key="2">
    <source>
        <dbReference type="ARBA" id="ARBA00022448"/>
    </source>
</evidence>
<keyword evidence="2" id="KW-0813">Transport</keyword>
<reference evidence="7 8" key="1">
    <citation type="submission" date="2023-02" db="EMBL/GenBank/DDBJ databases">
        <title>Host association and intracellularity evolved multiple times independently in the Rickettsiales.</title>
        <authorList>
            <person name="Castelli M."/>
            <person name="Nardi T."/>
            <person name="Gammuto L."/>
            <person name="Bellinzona G."/>
            <person name="Sabaneyeva E."/>
            <person name="Potekhin A."/>
            <person name="Serra V."/>
            <person name="Petroni G."/>
            <person name="Sassera D."/>
        </authorList>
    </citation>
    <scope>NUCLEOTIDE SEQUENCE [LARGE SCALE GENOMIC DNA]</scope>
    <source>
        <strain evidence="7 8">BOD18</strain>
    </source>
</reference>